<evidence type="ECO:0000313" key="4">
    <source>
        <dbReference type="Proteomes" id="UP001500711"/>
    </source>
</evidence>
<feature type="region of interest" description="Disordered" evidence="1">
    <location>
        <begin position="1"/>
        <end position="25"/>
    </location>
</feature>
<evidence type="ECO:0000313" key="3">
    <source>
        <dbReference type="EMBL" id="GAA3656619.1"/>
    </source>
</evidence>
<feature type="compositionally biased region" description="Basic and acidic residues" evidence="1">
    <location>
        <begin position="1"/>
        <end position="10"/>
    </location>
</feature>
<accession>A0ABP7BEI3</accession>
<evidence type="ECO:0000256" key="2">
    <source>
        <dbReference type="SAM" id="Phobius"/>
    </source>
</evidence>
<keyword evidence="2" id="KW-0472">Membrane</keyword>
<protein>
    <submittedName>
        <fullName evidence="3">Uncharacterized protein</fullName>
    </submittedName>
</protein>
<evidence type="ECO:0000256" key="1">
    <source>
        <dbReference type="SAM" id="MobiDB-lite"/>
    </source>
</evidence>
<keyword evidence="2" id="KW-0812">Transmembrane</keyword>
<feature type="transmembrane region" description="Helical" evidence="2">
    <location>
        <begin position="101"/>
        <end position="127"/>
    </location>
</feature>
<keyword evidence="4" id="KW-1185">Reference proteome</keyword>
<feature type="transmembrane region" description="Helical" evidence="2">
    <location>
        <begin position="34"/>
        <end position="57"/>
    </location>
</feature>
<keyword evidence="2" id="KW-1133">Transmembrane helix</keyword>
<proteinExistence type="predicted"/>
<dbReference type="EMBL" id="BAABBE010000013">
    <property type="protein sequence ID" value="GAA3656619.1"/>
    <property type="molecule type" value="Genomic_DNA"/>
</dbReference>
<name>A0ABP7BEI3_9PSEU</name>
<gene>
    <name evidence="3" type="ORF">GCM10022267_48520</name>
</gene>
<feature type="transmembrane region" description="Helical" evidence="2">
    <location>
        <begin position="69"/>
        <end position="89"/>
    </location>
</feature>
<reference evidence="4" key="1">
    <citation type="journal article" date="2019" name="Int. J. Syst. Evol. Microbiol.">
        <title>The Global Catalogue of Microorganisms (GCM) 10K type strain sequencing project: providing services to taxonomists for standard genome sequencing and annotation.</title>
        <authorList>
            <consortium name="The Broad Institute Genomics Platform"/>
            <consortium name="The Broad Institute Genome Sequencing Center for Infectious Disease"/>
            <person name="Wu L."/>
            <person name="Ma J."/>
        </authorList>
    </citation>
    <scope>NUCLEOTIDE SEQUENCE [LARGE SCALE GENOMIC DNA]</scope>
    <source>
        <strain evidence="4">JCM 17494</strain>
    </source>
</reference>
<comment type="caution">
    <text evidence="3">The sequence shown here is derived from an EMBL/GenBank/DDBJ whole genome shotgun (WGS) entry which is preliminary data.</text>
</comment>
<sequence length="129" mass="14077">MVAPREHQVWGDHVQPNPFAPPPSRQPVKKGTPFLHCAAGAFIWYIALIVAFLAAALKTQAGLVNLLPALVIGAVFWVLASTITWLILMRTRVQPWVLIPLTVPIYVLVWIVVGGLMGAFANVYAVLIS</sequence>
<dbReference type="Proteomes" id="UP001500711">
    <property type="component" value="Unassembled WGS sequence"/>
</dbReference>
<organism evidence="3 4">
    <name type="scientific">Lentzea roselyniae</name>
    <dbReference type="NCBI Taxonomy" id="531940"/>
    <lineage>
        <taxon>Bacteria</taxon>
        <taxon>Bacillati</taxon>
        <taxon>Actinomycetota</taxon>
        <taxon>Actinomycetes</taxon>
        <taxon>Pseudonocardiales</taxon>
        <taxon>Pseudonocardiaceae</taxon>
        <taxon>Lentzea</taxon>
    </lineage>
</organism>